<evidence type="ECO:0000313" key="3">
    <source>
        <dbReference type="Proteomes" id="UP000326396"/>
    </source>
</evidence>
<keyword evidence="3" id="KW-1185">Reference proteome</keyword>
<organism evidence="2 3">
    <name type="scientific">Mikania micrantha</name>
    <name type="common">bitter vine</name>
    <dbReference type="NCBI Taxonomy" id="192012"/>
    <lineage>
        <taxon>Eukaryota</taxon>
        <taxon>Viridiplantae</taxon>
        <taxon>Streptophyta</taxon>
        <taxon>Embryophyta</taxon>
        <taxon>Tracheophyta</taxon>
        <taxon>Spermatophyta</taxon>
        <taxon>Magnoliopsida</taxon>
        <taxon>eudicotyledons</taxon>
        <taxon>Gunneridae</taxon>
        <taxon>Pentapetalae</taxon>
        <taxon>asterids</taxon>
        <taxon>campanulids</taxon>
        <taxon>Asterales</taxon>
        <taxon>Asteraceae</taxon>
        <taxon>Asteroideae</taxon>
        <taxon>Heliantheae alliance</taxon>
        <taxon>Eupatorieae</taxon>
        <taxon>Mikania</taxon>
    </lineage>
</organism>
<protein>
    <submittedName>
        <fullName evidence="2">Uncharacterized protein</fullName>
    </submittedName>
</protein>
<dbReference type="AlphaFoldDB" id="A0A5N6NEX3"/>
<gene>
    <name evidence="2" type="ORF">E3N88_24003</name>
</gene>
<sequence>MVECHAYGKCKLEILDYFNDHTYISQINWTAYVLDSMRNCKNGWKPFSDTPFKGALTILTTLEIASGGFGRGKFIRLSSVEGETSKLNNEEELKKMDLLIQALAATFENIFKEKVDVQKANDSTELGINNNSVLGVGSSRSGKKDTIDERIFDLCVEVNAPRQRFIESETDEEETPEDEIRLKDKNHGLRGKDEVLEAEHEGNH</sequence>
<dbReference type="OrthoDB" id="1001981at2759"/>
<evidence type="ECO:0000256" key="1">
    <source>
        <dbReference type="SAM" id="MobiDB-lite"/>
    </source>
</evidence>
<dbReference type="EMBL" id="SZYD01000012">
    <property type="protein sequence ID" value="KAD4586402.1"/>
    <property type="molecule type" value="Genomic_DNA"/>
</dbReference>
<reference evidence="2 3" key="1">
    <citation type="submission" date="2019-05" db="EMBL/GenBank/DDBJ databases">
        <title>Mikania micrantha, genome provides insights into the molecular mechanism of rapid growth.</title>
        <authorList>
            <person name="Liu B."/>
        </authorList>
    </citation>
    <scope>NUCLEOTIDE SEQUENCE [LARGE SCALE GENOMIC DNA]</scope>
    <source>
        <strain evidence="2">NLD-2019</strain>
        <tissue evidence="2">Leaf</tissue>
    </source>
</reference>
<name>A0A5N6NEX3_9ASTR</name>
<proteinExistence type="predicted"/>
<feature type="region of interest" description="Disordered" evidence="1">
    <location>
        <begin position="165"/>
        <end position="204"/>
    </location>
</feature>
<comment type="caution">
    <text evidence="2">The sequence shown here is derived from an EMBL/GenBank/DDBJ whole genome shotgun (WGS) entry which is preliminary data.</text>
</comment>
<feature type="compositionally biased region" description="Basic and acidic residues" evidence="1">
    <location>
        <begin position="178"/>
        <end position="204"/>
    </location>
</feature>
<dbReference type="Proteomes" id="UP000326396">
    <property type="component" value="Linkage Group LG2"/>
</dbReference>
<feature type="compositionally biased region" description="Acidic residues" evidence="1">
    <location>
        <begin position="168"/>
        <end position="177"/>
    </location>
</feature>
<evidence type="ECO:0000313" key="2">
    <source>
        <dbReference type="EMBL" id="KAD4586402.1"/>
    </source>
</evidence>
<accession>A0A5N6NEX3</accession>